<evidence type="ECO:0000256" key="6">
    <source>
        <dbReference type="ARBA" id="ARBA00022989"/>
    </source>
</evidence>
<keyword evidence="7" id="KW-0560">Oxidoreductase</keyword>
<dbReference type="PRINTS" id="PR00463">
    <property type="entry name" value="EP450I"/>
</dbReference>
<evidence type="ECO:0000256" key="4">
    <source>
        <dbReference type="ARBA" id="ARBA00022692"/>
    </source>
</evidence>
<keyword evidence="3 11" id="KW-0349">Heme</keyword>
<evidence type="ECO:0000256" key="7">
    <source>
        <dbReference type="ARBA" id="ARBA00023002"/>
    </source>
</evidence>
<proteinExistence type="inferred from homology"/>
<dbReference type="InterPro" id="IPR002401">
    <property type="entry name" value="Cyt_P450_E_grp-I"/>
</dbReference>
<keyword evidence="13" id="KW-1185">Reference proteome</keyword>
<dbReference type="PRINTS" id="PR00385">
    <property type="entry name" value="P450"/>
</dbReference>
<dbReference type="GO" id="GO:0016705">
    <property type="term" value="F:oxidoreductase activity, acting on paired donors, with incorporation or reduction of molecular oxygen"/>
    <property type="evidence" value="ECO:0007669"/>
    <property type="project" value="InterPro"/>
</dbReference>
<dbReference type="GO" id="GO:0020037">
    <property type="term" value="F:heme binding"/>
    <property type="evidence" value="ECO:0007669"/>
    <property type="project" value="InterPro"/>
</dbReference>
<dbReference type="Proteomes" id="UP001359559">
    <property type="component" value="Unassembled WGS sequence"/>
</dbReference>
<evidence type="ECO:0008006" key="14">
    <source>
        <dbReference type="Google" id="ProtNLM"/>
    </source>
</evidence>
<keyword evidence="5 11" id="KW-0479">Metal-binding</keyword>
<dbReference type="GO" id="GO:0016020">
    <property type="term" value="C:membrane"/>
    <property type="evidence" value="ECO:0007669"/>
    <property type="project" value="UniProtKB-SubCell"/>
</dbReference>
<dbReference type="AlphaFoldDB" id="A0AAN9KKM7"/>
<gene>
    <name evidence="12" type="ORF">RJT34_01793</name>
</gene>
<evidence type="ECO:0000313" key="13">
    <source>
        <dbReference type="Proteomes" id="UP001359559"/>
    </source>
</evidence>
<feature type="binding site" description="axial binding residue" evidence="11">
    <location>
        <position position="209"/>
    </location>
    <ligand>
        <name>heme</name>
        <dbReference type="ChEBI" id="CHEBI:30413"/>
    </ligand>
    <ligandPart>
        <name>Fe</name>
        <dbReference type="ChEBI" id="CHEBI:18248"/>
    </ligandPart>
</feature>
<dbReference type="Gene3D" id="1.10.630.10">
    <property type="entry name" value="Cytochrome P450"/>
    <property type="match status" value="1"/>
</dbReference>
<organism evidence="12 13">
    <name type="scientific">Clitoria ternatea</name>
    <name type="common">Butterfly pea</name>
    <dbReference type="NCBI Taxonomy" id="43366"/>
    <lineage>
        <taxon>Eukaryota</taxon>
        <taxon>Viridiplantae</taxon>
        <taxon>Streptophyta</taxon>
        <taxon>Embryophyta</taxon>
        <taxon>Tracheophyta</taxon>
        <taxon>Spermatophyta</taxon>
        <taxon>Magnoliopsida</taxon>
        <taxon>eudicotyledons</taxon>
        <taxon>Gunneridae</taxon>
        <taxon>Pentapetalae</taxon>
        <taxon>rosids</taxon>
        <taxon>fabids</taxon>
        <taxon>Fabales</taxon>
        <taxon>Fabaceae</taxon>
        <taxon>Papilionoideae</taxon>
        <taxon>50 kb inversion clade</taxon>
        <taxon>NPAAA clade</taxon>
        <taxon>indigoferoid/millettioid clade</taxon>
        <taxon>Phaseoleae</taxon>
        <taxon>Clitoria</taxon>
    </lineage>
</organism>
<evidence type="ECO:0000256" key="9">
    <source>
        <dbReference type="ARBA" id="ARBA00023033"/>
    </source>
</evidence>
<keyword evidence="9" id="KW-0503">Monooxygenase</keyword>
<keyword evidence="10" id="KW-0472">Membrane</keyword>
<comment type="caution">
    <text evidence="12">The sequence shown here is derived from an EMBL/GenBank/DDBJ whole genome shotgun (WGS) entry which is preliminary data.</text>
</comment>
<comment type="cofactor">
    <cofactor evidence="11">
        <name>heme</name>
        <dbReference type="ChEBI" id="CHEBI:30413"/>
    </cofactor>
</comment>
<reference evidence="12 13" key="1">
    <citation type="submission" date="2024-01" db="EMBL/GenBank/DDBJ databases">
        <title>The genomes of 5 underutilized Papilionoideae crops provide insights into root nodulation and disease resistance.</title>
        <authorList>
            <person name="Yuan L."/>
        </authorList>
    </citation>
    <scope>NUCLEOTIDE SEQUENCE [LARGE SCALE GENOMIC DNA]</scope>
    <source>
        <strain evidence="12">LY-2023</strain>
        <tissue evidence="12">Leaf</tissue>
    </source>
</reference>
<evidence type="ECO:0000256" key="10">
    <source>
        <dbReference type="ARBA" id="ARBA00023136"/>
    </source>
</evidence>
<name>A0AAN9KKM7_CLITE</name>
<sequence>MKEIEYEIRNVLSGIIQTQEVAIKTCEATNDNLLGLLLESNQKEIEDHGHNKNVGMSTNDVINECKLFYFAGQETTSVLLNWILVLLSKFPNWQTLAREEVNEIFGTKELHYDGLNRLKVVTMILYEVLRLYPPVNNITRVVRKETKVGNLTLPAGAFATIPILLVHHDFELWGKDAKEFKPQRFSEGVLKATRGQVSFLPFALGPRICIGQNFALLEAKIALCLILRNFFFELSPSYVHAPSAVITTQPQYGTPIILHEL</sequence>
<dbReference type="GO" id="GO:0004497">
    <property type="term" value="F:monooxygenase activity"/>
    <property type="evidence" value="ECO:0007669"/>
    <property type="project" value="UniProtKB-KW"/>
</dbReference>
<evidence type="ECO:0000313" key="12">
    <source>
        <dbReference type="EMBL" id="KAK7317499.1"/>
    </source>
</evidence>
<accession>A0AAN9KKM7</accession>
<evidence type="ECO:0000256" key="1">
    <source>
        <dbReference type="ARBA" id="ARBA00004167"/>
    </source>
</evidence>
<dbReference type="PANTHER" id="PTHR24282:SF255">
    <property type="entry name" value="CYTOCHROME P450 72A11-RELATED"/>
    <property type="match status" value="1"/>
</dbReference>
<keyword evidence="8 11" id="KW-0408">Iron</keyword>
<dbReference type="SUPFAM" id="SSF48264">
    <property type="entry name" value="Cytochrome P450"/>
    <property type="match status" value="1"/>
</dbReference>
<keyword evidence="4" id="KW-0812">Transmembrane</keyword>
<keyword evidence="6" id="KW-1133">Transmembrane helix</keyword>
<protein>
    <recommendedName>
        <fullName evidence="14">Cytochrome P450</fullName>
    </recommendedName>
</protein>
<evidence type="ECO:0000256" key="11">
    <source>
        <dbReference type="PIRSR" id="PIRSR602401-1"/>
    </source>
</evidence>
<dbReference type="InterPro" id="IPR001128">
    <property type="entry name" value="Cyt_P450"/>
</dbReference>
<comment type="similarity">
    <text evidence="2">Belongs to the cytochrome P450 family.</text>
</comment>
<evidence type="ECO:0000256" key="2">
    <source>
        <dbReference type="ARBA" id="ARBA00010617"/>
    </source>
</evidence>
<evidence type="ECO:0000256" key="8">
    <source>
        <dbReference type="ARBA" id="ARBA00023004"/>
    </source>
</evidence>
<evidence type="ECO:0000256" key="3">
    <source>
        <dbReference type="ARBA" id="ARBA00022617"/>
    </source>
</evidence>
<dbReference type="Pfam" id="PF00067">
    <property type="entry name" value="p450"/>
    <property type="match status" value="1"/>
</dbReference>
<dbReference type="InterPro" id="IPR050665">
    <property type="entry name" value="Cytochrome_P450_Monooxygen"/>
</dbReference>
<dbReference type="GO" id="GO:0005506">
    <property type="term" value="F:iron ion binding"/>
    <property type="evidence" value="ECO:0007669"/>
    <property type="project" value="InterPro"/>
</dbReference>
<dbReference type="PANTHER" id="PTHR24282">
    <property type="entry name" value="CYTOCHROME P450 FAMILY MEMBER"/>
    <property type="match status" value="1"/>
</dbReference>
<dbReference type="InterPro" id="IPR036396">
    <property type="entry name" value="Cyt_P450_sf"/>
</dbReference>
<comment type="subcellular location">
    <subcellularLocation>
        <location evidence="1">Membrane</location>
        <topology evidence="1">Single-pass membrane protein</topology>
    </subcellularLocation>
</comment>
<dbReference type="EMBL" id="JAYKXN010000001">
    <property type="protein sequence ID" value="KAK7317499.1"/>
    <property type="molecule type" value="Genomic_DNA"/>
</dbReference>
<evidence type="ECO:0000256" key="5">
    <source>
        <dbReference type="ARBA" id="ARBA00022723"/>
    </source>
</evidence>